<organism evidence="2 3">
    <name type="scientific">Terribacillus saccharophilus</name>
    <dbReference type="NCBI Taxonomy" id="361277"/>
    <lineage>
        <taxon>Bacteria</taxon>
        <taxon>Bacillati</taxon>
        <taxon>Bacillota</taxon>
        <taxon>Bacilli</taxon>
        <taxon>Bacillales</taxon>
        <taxon>Bacillaceae</taxon>
        <taxon>Terribacillus</taxon>
    </lineage>
</organism>
<protein>
    <submittedName>
        <fullName evidence="2">Uncharacterized protein</fullName>
    </submittedName>
</protein>
<reference evidence="2 3" key="1">
    <citation type="submission" date="2017-07" db="EMBL/GenBank/DDBJ databases">
        <title>Isolation and whole genome analysis of endospore-forming bacteria from heroin.</title>
        <authorList>
            <person name="Kalinowski J."/>
            <person name="Ahrens B."/>
            <person name="Al-Dilaimi A."/>
            <person name="Winkler A."/>
            <person name="Wibberg D."/>
            <person name="Schleenbecker U."/>
            <person name="Ruckert C."/>
            <person name="Wolfel R."/>
            <person name="Grass G."/>
        </authorList>
    </citation>
    <scope>NUCLEOTIDE SEQUENCE [LARGE SCALE GENOMIC DNA]</scope>
    <source>
        <strain evidence="2 3">7509</strain>
    </source>
</reference>
<dbReference type="RefSeq" id="WP_095272850.1">
    <property type="nucleotide sequence ID" value="NZ_JBIVTN010000010.1"/>
</dbReference>
<evidence type="ECO:0000313" key="2">
    <source>
        <dbReference type="EMBL" id="PAE06359.1"/>
    </source>
</evidence>
<proteinExistence type="predicted"/>
<keyword evidence="1" id="KW-0812">Transmembrane</keyword>
<keyword evidence="1" id="KW-0472">Membrane</keyword>
<dbReference type="Proteomes" id="UP000216475">
    <property type="component" value="Unassembled WGS sequence"/>
</dbReference>
<gene>
    <name evidence="2" type="ORF">CHI12_17205</name>
</gene>
<evidence type="ECO:0000313" key="3">
    <source>
        <dbReference type="Proteomes" id="UP000216475"/>
    </source>
</evidence>
<evidence type="ECO:0000256" key="1">
    <source>
        <dbReference type="SAM" id="Phobius"/>
    </source>
</evidence>
<keyword evidence="1" id="KW-1133">Transmembrane helix</keyword>
<dbReference type="AlphaFoldDB" id="A0A268H920"/>
<sequence length="60" mass="6867">MTRKTWMYLFIMLAGLSMGLYNNFTNIGTLLLMILLSAAAVIMIIFNISVGLKNRRQKKQ</sequence>
<accession>A0A268H920</accession>
<comment type="caution">
    <text evidence="2">The sequence shown here is derived from an EMBL/GenBank/DDBJ whole genome shotgun (WGS) entry which is preliminary data.</text>
</comment>
<name>A0A268H920_9BACI</name>
<feature type="transmembrane region" description="Helical" evidence="1">
    <location>
        <begin position="7"/>
        <end position="24"/>
    </location>
</feature>
<feature type="transmembrane region" description="Helical" evidence="1">
    <location>
        <begin position="30"/>
        <end position="52"/>
    </location>
</feature>
<dbReference type="EMBL" id="NPBH01000082">
    <property type="protein sequence ID" value="PAE06359.1"/>
    <property type="molecule type" value="Genomic_DNA"/>
</dbReference>